<dbReference type="NCBIfam" id="TIGR01031">
    <property type="entry name" value="rpmF_bact"/>
    <property type="match status" value="1"/>
</dbReference>
<dbReference type="PANTHER" id="PTHR35534">
    <property type="entry name" value="50S RIBOSOMAL PROTEIN L32"/>
    <property type="match status" value="1"/>
</dbReference>
<evidence type="ECO:0000256" key="4">
    <source>
        <dbReference type="ARBA" id="ARBA00035178"/>
    </source>
</evidence>
<evidence type="ECO:0000256" key="1">
    <source>
        <dbReference type="ARBA" id="ARBA00008560"/>
    </source>
</evidence>
<dbReference type="PANTHER" id="PTHR35534:SF1">
    <property type="entry name" value="LARGE RIBOSOMAL SUBUNIT PROTEIN BL32"/>
    <property type="match status" value="1"/>
</dbReference>
<dbReference type="Pfam" id="PF01783">
    <property type="entry name" value="Ribosomal_L32p"/>
    <property type="match status" value="1"/>
</dbReference>
<dbReference type="SUPFAM" id="SSF57829">
    <property type="entry name" value="Zn-binding ribosomal proteins"/>
    <property type="match status" value="1"/>
</dbReference>
<evidence type="ECO:0000313" key="7">
    <source>
        <dbReference type="Proteomes" id="UP000800981"/>
    </source>
</evidence>
<keyword evidence="3 5" id="KW-0687">Ribonucleoprotein</keyword>
<sequence>MAVPKRRMSRSNTRSRRAQWKAAPITLATCDRCRSPHLPHTACPTCGTYARRPVLDV</sequence>
<evidence type="ECO:0000256" key="2">
    <source>
        <dbReference type="ARBA" id="ARBA00022980"/>
    </source>
</evidence>
<dbReference type="RefSeq" id="WP_166280044.1">
    <property type="nucleotide sequence ID" value="NZ_JAANNP010000002.1"/>
</dbReference>
<evidence type="ECO:0000256" key="3">
    <source>
        <dbReference type="ARBA" id="ARBA00023274"/>
    </source>
</evidence>
<comment type="similarity">
    <text evidence="1 5">Belongs to the bacterial ribosomal protein bL32 family.</text>
</comment>
<reference evidence="6 7" key="1">
    <citation type="submission" date="2020-03" db="EMBL/GenBank/DDBJ databases">
        <title>Two novel Motilibacter sp.</title>
        <authorList>
            <person name="Liu S."/>
        </authorList>
    </citation>
    <scope>NUCLEOTIDE SEQUENCE [LARGE SCALE GENOMIC DNA]</scope>
    <source>
        <strain evidence="6 7">E257</strain>
    </source>
</reference>
<organism evidence="6 7">
    <name type="scientific">Motilibacter deserti</name>
    <dbReference type="NCBI Taxonomy" id="2714956"/>
    <lineage>
        <taxon>Bacteria</taxon>
        <taxon>Bacillati</taxon>
        <taxon>Actinomycetota</taxon>
        <taxon>Actinomycetes</taxon>
        <taxon>Motilibacterales</taxon>
        <taxon>Motilibacteraceae</taxon>
        <taxon>Motilibacter</taxon>
    </lineage>
</organism>
<dbReference type="HAMAP" id="MF_00340">
    <property type="entry name" value="Ribosomal_bL32"/>
    <property type="match status" value="1"/>
</dbReference>
<accession>A0ABX0GUX3</accession>
<proteinExistence type="inferred from homology"/>
<protein>
    <recommendedName>
        <fullName evidence="4 5">Large ribosomal subunit protein bL32</fullName>
    </recommendedName>
</protein>
<dbReference type="Proteomes" id="UP000800981">
    <property type="component" value="Unassembled WGS sequence"/>
</dbReference>
<dbReference type="InterPro" id="IPR011332">
    <property type="entry name" value="Ribosomal_zn-bd"/>
</dbReference>
<dbReference type="EMBL" id="JAANNP010000002">
    <property type="protein sequence ID" value="NHC13530.1"/>
    <property type="molecule type" value="Genomic_DNA"/>
</dbReference>
<evidence type="ECO:0000256" key="5">
    <source>
        <dbReference type="HAMAP-Rule" id="MF_00340"/>
    </source>
</evidence>
<dbReference type="InterPro" id="IPR002677">
    <property type="entry name" value="Ribosomal_bL32"/>
</dbReference>
<gene>
    <name evidence="5 6" type="primary">rpmF</name>
    <name evidence="6" type="ORF">G9H71_07015</name>
</gene>
<comment type="caution">
    <text evidence="6">The sequence shown here is derived from an EMBL/GenBank/DDBJ whole genome shotgun (WGS) entry which is preliminary data.</text>
</comment>
<dbReference type="GO" id="GO:0005840">
    <property type="term" value="C:ribosome"/>
    <property type="evidence" value="ECO:0007669"/>
    <property type="project" value="UniProtKB-KW"/>
</dbReference>
<name>A0ABX0GUX3_9ACTN</name>
<keyword evidence="2 5" id="KW-0689">Ribosomal protein</keyword>
<dbReference type="InterPro" id="IPR044957">
    <property type="entry name" value="Ribosomal_bL32_bact"/>
</dbReference>
<keyword evidence="7" id="KW-1185">Reference proteome</keyword>
<evidence type="ECO:0000313" key="6">
    <source>
        <dbReference type="EMBL" id="NHC13530.1"/>
    </source>
</evidence>